<dbReference type="KEGG" id="str:Sterm_1562"/>
<dbReference type="Proteomes" id="UP000000845">
    <property type="component" value="Chromosome"/>
</dbReference>
<evidence type="ECO:0000259" key="2">
    <source>
        <dbReference type="Pfam" id="PF01337"/>
    </source>
</evidence>
<evidence type="ECO:0000313" key="3">
    <source>
        <dbReference type="EMBL" id="ACZ08421.1"/>
    </source>
</evidence>
<accession>D1AI37</accession>
<dbReference type="AlphaFoldDB" id="D1AI37"/>
<name>D1AI37_SEBTE</name>
<evidence type="ECO:0000256" key="1">
    <source>
        <dbReference type="ARBA" id="ARBA00006845"/>
    </source>
</evidence>
<gene>
    <name evidence="3" type="ordered locus">Sterm_1562</name>
</gene>
<evidence type="ECO:0000313" key="4">
    <source>
        <dbReference type="Proteomes" id="UP000000845"/>
    </source>
</evidence>
<keyword evidence="4" id="KW-1185">Reference proteome</keyword>
<dbReference type="InterPro" id="IPR035905">
    <property type="entry name" value="Barstar-like_sf"/>
</dbReference>
<dbReference type="Pfam" id="PF01337">
    <property type="entry name" value="Barstar"/>
    <property type="match status" value="1"/>
</dbReference>
<organism evidence="3 4">
    <name type="scientific">Sebaldella termitidis (strain ATCC 33386 / NCTC 11300)</name>
    <dbReference type="NCBI Taxonomy" id="526218"/>
    <lineage>
        <taxon>Bacteria</taxon>
        <taxon>Fusobacteriati</taxon>
        <taxon>Fusobacteriota</taxon>
        <taxon>Fusobacteriia</taxon>
        <taxon>Fusobacteriales</taxon>
        <taxon>Leptotrichiaceae</taxon>
        <taxon>Sebaldella</taxon>
    </lineage>
</organism>
<reference evidence="4" key="1">
    <citation type="submission" date="2009-09" db="EMBL/GenBank/DDBJ databases">
        <title>The complete chromosome of Sebaldella termitidis ATCC 33386.</title>
        <authorList>
            <consortium name="US DOE Joint Genome Institute (JGI-PGF)"/>
            <person name="Lucas S."/>
            <person name="Copeland A."/>
            <person name="Lapidus A."/>
            <person name="Glavina del Rio T."/>
            <person name="Dalin E."/>
            <person name="Tice H."/>
            <person name="Bruce D."/>
            <person name="Goodwin L."/>
            <person name="Pitluck S."/>
            <person name="Kyrpides N."/>
            <person name="Mavromatis K."/>
            <person name="Ivanova N."/>
            <person name="Mikhailova N."/>
            <person name="Sims D."/>
            <person name="Meincke L."/>
            <person name="Brettin T."/>
            <person name="Detter J.C."/>
            <person name="Han C."/>
            <person name="Larimer F."/>
            <person name="Land M."/>
            <person name="Hauser L."/>
            <person name="Markowitz V."/>
            <person name="Cheng J.F."/>
            <person name="Hugenholtz P."/>
            <person name="Woyke T."/>
            <person name="Wu D."/>
            <person name="Eisen J.A."/>
        </authorList>
    </citation>
    <scope>NUCLEOTIDE SEQUENCE [LARGE SCALE GENOMIC DNA]</scope>
    <source>
        <strain evidence="4">ATCC 33386 / NCTC 11300</strain>
    </source>
</reference>
<dbReference type="eggNOG" id="COG2732">
    <property type="taxonomic scope" value="Bacteria"/>
</dbReference>
<dbReference type="InterPro" id="IPR000468">
    <property type="entry name" value="Barstar"/>
</dbReference>
<sequence length="95" mass="11406">MNNIVIDFKNINSRKDFYLQLRKKCELPEYFGDNLDALWDVLTSGELDFPLTISFTNFNKNKNGFYRDLYELLKDAEKETEKNIIFKINRGENKW</sequence>
<protein>
    <submittedName>
        <fullName evidence="3">Barstar (Barnase inhibitor)</fullName>
    </submittedName>
</protein>
<dbReference type="RefSeq" id="WP_012861017.1">
    <property type="nucleotide sequence ID" value="NC_013517.1"/>
</dbReference>
<dbReference type="EMBL" id="CP001739">
    <property type="protein sequence ID" value="ACZ08421.1"/>
    <property type="molecule type" value="Genomic_DNA"/>
</dbReference>
<dbReference type="SUPFAM" id="SSF52038">
    <property type="entry name" value="Barstar-related"/>
    <property type="match status" value="1"/>
</dbReference>
<comment type="similarity">
    <text evidence="1">Belongs to the barstar family.</text>
</comment>
<dbReference type="HOGENOM" id="CLU_121832_2_0_0"/>
<dbReference type="Gene3D" id="3.30.370.10">
    <property type="entry name" value="Barstar-like"/>
    <property type="match status" value="1"/>
</dbReference>
<feature type="domain" description="Barstar (barnase inhibitor)" evidence="2">
    <location>
        <begin position="1"/>
        <end position="85"/>
    </location>
</feature>
<reference evidence="3 4" key="2">
    <citation type="journal article" date="2010" name="Stand. Genomic Sci.">
        <title>Complete genome sequence of Sebaldella termitidis type strain (NCTC 11300).</title>
        <authorList>
            <person name="Harmon-Smith M."/>
            <person name="Celia L."/>
            <person name="Chertkov O."/>
            <person name="Lapidus A."/>
            <person name="Copeland A."/>
            <person name="Glavina Del Rio T."/>
            <person name="Nolan M."/>
            <person name="Lucas S."/>
            <person name="Tice H."/>
            <person name="Cheng J.F."/>
            <person name="Han C."/>
            <person name="Detter J.C."/>
            <person name="Bruce D."/>
            <person name="Goodwin L."/>
            <person name="Pitluck S."/>
            <person name="Pati A."/>
            <person name="Liolios K."/>
            <person name="Ivanova N."/>
            <person name="Mavromatis K."/>
            <person name="Mikhailova N."/>
            <person name="Chen A."/>
            <person name="Palaniappan K."/>
            <person name="Land M."/>
            <person name="Hauser L."/>
            <person name="Chang Y.J."/>
            <person name="Jeffries C.D."/>
            <person name="Brettin T."/>
            <person name="Goker M."/>
            <person name="Beck B."/>
            <person name="Bristow J."/>
            <person name="Eisen J.A."/>
            <person name="Markowitz V."/>
            <person name="Hugenholtz P."/>
            <person name="Kyrpides N.C."/>
            <person name="Klenk H.P."/>
            <person name="Chen F."/>
        </authorList>
    </citation>
    <scope>NUCLEOTIDE SEQUENCE [LARGE SCALE GENOMIC DNA]</scope>
    <source>
        <strain evidence="4">ATCC 33386 / NCTC 11300</strain>
    </source>
</reference>
<proteinExistence type="inferred from homology"/>
<dbReference type="STRING" id="526218.Sterm_1562"/>